<proteinExistence type="predicted"/>
<dbReference type="eggNOG" id="ENOG5032ZPD">
    <property type="taxonomic scope" value="Bacteria"/>
</dbReference>
<organism evidence="1 2">
    <name type="scientific">Enterococcus caccae ATCC BAA-1240</name>
    <dbReference type="NCBI Taxonomy" id="1158612"/>
    <lineage>
        <taxon>Bacteria</taxon>
        <taxon>Bacillati</taxon>
        <taxon>Bacillota</taxon>
        <taxon>Bacilli</taxon>
        <taxon>Lactobacillales</taxon>
        <taxon>Enterococcaceae</taxon>
        <taxon>Enterococcus</taxon>
    </lineage>
</organism>
<sequence length="121" mass="13559">MSGYLAINGAVVKPPKDFKISYEDIDADSSGRNADGTMVRDLIARKVKLELSWGPMSDLESSNILKRIDGIFFTASYPDAKEGRIVTKTFYAGPRSLGAYSWHEKFNAFKWEGLTVNFIEK</sequence>
<dbReference type="AlphaFoldDB" id="R3TW35"/>
<protein>
    <submittedName>
        <fullName evidence="1">Uncharacterized protein</fullName>
    </submittedName>
</protein>
<keyword evidence="2" id="KW-1185">Reference proteome</keyword>
<accession>R3TW35</accession>
<dbReference type="RefSeq" id="WP_010771748.1">
    <property type="nucleotide sequence ID" value="NZ_KB946333.1"/>
</dbReference>
<evidence type="ECO:0000313" key="1">
    <source>
        <dbReference type="EMBL" id="EOL45824.1"/>
    </source>
</evidence>
<comment type="caution">
    <text evidence="1">The sequence shown here is derived from an EMBL/GenBank/DDBJ whole genome shotgun (WGS) entry which is preliminary data.</text>
</comment>
<dbReference type="EMBL" id="AJAU01000017">
    <property type="protein sequence ID" value="EOL45824.1"/>
    <property type="molecule type" value="Genomic_DNA"/>
</dbReference>
<dbReference type="OrthoDB" id="1767129at2"/>
<dbReference type="PATRIC" id="fig|1158612.3.peg.1606"/>
<name>R3TW35_9ENTE</name>
<evidence type="ECO:0000313" key="2">
    <source>
        <dbReference type="Proteomes" id="UP000013840"/>
    </source>
</evidence>
<dbReference type="Proteomes" id="UP000013840">
    <property type="component" value="Unassembled WGS sequence"/>
</dbReference>
<reference evidence="1 2" key="1">
    <citation type="submission" date="2013-02" db="EMBL/GenBank/DDBJ databases">
        <title>The Genome Sequence of Enterococcus caccae BAA-1240.</title>
        <authorList>
            <consortium name="The Broad Institute Genome Sequencing Platform"/>
            <consortium name="The Broad Institute Genome Sequencing Center for Infectious Disease"/>
            <person name="Earl A.M."/>
            <person name="Gilmore M.S."/>
            <person name="Lebreton F."/>
            <person name="Walker B."/>
            <person name="Young S.K."/>
            <person name="Zeng Q."/>
            <person name="Gargeya S."/>
            <person name="Fitzgerald M."/>
            <person name="Haas B."/>
            <person name="Abouelleil A."/>
            <person name="Alvarado L."/>
            <person name="Arachchi H.M."/>
            <person name="Berlin A.M."/>
            <person name="Chapman S.B."/>
            <person name="Dewar J."/>
            <person name="Goldberg J."/>
            <person name="Griggs A."/>
            <person name="Gujja S."/>
            <person name="Hansen M."/>
            <person name="Howarth C."/>
            <person name="Imamovic A."/>
            <person name="Larimer J."/>
            <person name="McCowan C."/>
            <person name="Murphy C."/>
            <person name="Neiman D."/>
            <person name="Pearson M."/>
            <person name="Priest M."/>
            <person name="Roberts A."/>
            <person name="Saif S."/>
            <person name="Shea T."/>
            <person name="Sisk P."/>
            <person name="Sykes S."/>
            <person name="Wortman J."/>
            <person name="Nusbaum C."/>
            <person name="Birren B."/>
        </authorList>
    </citation>
    <scope>NUCLEOTIDE SEQUENCE [LARGE SCALE GENOMIC DNA]</scope>
    <source>
        <strain evidence="1 2">ATCC BAA-1240</strain>
    </source>
</reference>
<dbReference type="STRING" id="317735.RU98_GL002159"/>
<gene>
    <name evidence="1" type="ORF">UC7_01621</name>
</gene>